<evidence type="ECO:0000313" key="1">
    <source>
        <dbReference type="EMBL" id="KAF2471698.1"/>
    </source>
</evidence>
<sequence length="121" mass="13163">MKFLPILATLFIAAQAEITFFNPEKNVTCTGHENGDITCEAGQQTDAQVISLEQAVTPAIRGRSANPLDKRVSCGISDTACFAHCFAIGYCNSHCDDQGICRCYCYDKSPWPLVCTKTTCS</sequence>
<comment type="caution">
    <text evidence="1">The sequence shown here is derived from an EMBL/GenBank/DDBJ whole genome shotgun (WGS) entry which is preliminary data.</text>
</comment>
<dbReference type="EMBL" id="MU003504">
    <property type="protein sequence ID" value="KAF2471698.1"/>
    <property type="molecule type" value="Genomic_DNA"/>
</dbReference>
<reference evidence="1" key="1">
    <citation type="journal article" date="2020" name="Stud. Mycol.">
        <title>101 Dothideomycetes genomes: a test case for predicting lifestyles and emergence of pathogens.</title>
        <authorList>
            <person name="Haridas S."/>
            <person name="Albert R."/>
            <person name="Binder M."/>
            <person name="Bloem J."/>
            <person name="Labutti K."/>
            <person name="Salamov A."/>
            <person name="Andreopoulos B."/>
            <person name="Baker S."/>
            <person name="Barry K."/>
            <person name="Bills G."/>
            <person name="Bluhm B."/>
            <person name="Cannon C."/>
            <person name="Castanera R."/>
            <person name="Culley D."/>
            <person name="Daum C."/>
            <person name="Ezra D."/>
            <person name="Gonzalez J."/>
            <person name="Henrissat B."/>
            <person name="Kuo A."/>
            <person name="Liang C."/>
            <person name="Lipzen A."/>
            <person name="Lutzoni F."/>
            <person name="Magnuson J."/>
            <person name="Mondo S."/>
            <person name="Nolan M."/>
            <person name="Ohm R."/>
            <person name="Pangilinan J."/>
            <person name="Park H.-J."/>
            <person name="Ramirez L."/>
            <person name="Alfaro M."/>
            <person name="Sun H."/>
            <person name="Tritt A."/>
            <person name="Yoshinaga Y."/>
            <person name="Zwiers L.-H."/>
            <person name="Turgeon B."/>
            <person name="Goodwin S."/>
            <person name="Spatafora J."/>
            <person name="Crous P."/>
            <person name="Grigoriev I."/>
        </authorList>
    </citation>
    <scope>NUCLEOTIDE SEQUENCE</scope>
    <source>
        <strain evidence="1">ATCC 200398</strain>
    </source>
</reference>
<keyword evidence="2" id="KW-1185">Reference proteome</keyword>
<organism evidence="1 2">
    <name type="scientific">Lindgomyces ingoldianus</name>
    <dbReference type="NCBI Taxonomy" id="673940"/>
    <lineage>
        <taxon>Eukaryota</taxon>
        <taxon>Fungi</taxon>
        <taxon>Dikarya</taxon>
        <taxon>Ascomycota</taxon>
        <taxon>Pezizomycotina</taxon>
        <taxon>Dothideomycetes</taxon>
        <taxon>Pleosporomycetidae</taxon>
        <taxon>Pleosporales</taxon>
        <taxon>Lindgomycetaceae</taxon>
        <taxon>Lindgomyces</taxon>
    </lineage>
</organism>
<proteinExistence type="predicted"/>
<gene>
    <name evidence="1" type="ORF">BDR25DRAFT_303161</name>
</gene>
<name>A0ACB6QYQ3_9PLEO</name>
<accession>A0ACB6QYQ3</accession>
<evidence type="ECO:0000313" key="2">
    <source>
        <dbReference type="Proteomes" id="UP000799755"/>
    </source>
</evidence>
<protein>
    <submittedName>
        <fullName evidence="1">Uncharacterized protein</fullName>
    </submittedName>
</protein>
<dbReference type="Proteomes" id="UP000799755">
    <property type="component" value="Unassembled WGS sequence"/>
</dbReference>